<name>A0A412VJD7_PHOVU</name>
<dbReference type="AlphaFoldDB" id="A0A412VJD7"/>
<dbReference type="RefSeq" id="WP_117866530.1">
    <property type="nucleotide sequence ID" value="NZ_QRYT01000037.1"/>
</dbReference>
<proteinExistence type="predicted"/>
<dbReference type="Proteomes" id="UP000285379">
    <property type="component" value="Unassembled WGS sequence"/>
</dbReference>
<dbReference type="EMBL" id="QRYT01000037">
    <property type="protein sequence ID" value="RGV06616.1"/>
    <property type="molecule type" value="Genomic_DNA"/>
</dbReference>
<protein>
    <submittedName>
        <fullName evidence="1">Radical SAM protein</fullName>
    </submittedName>
</protein>
<dbReference type="SUPFAM" id="SSF102114">
    <property type="entry name" value="Radical SAM enzymes"/>
    <property type="match status" value="1"/>
</dbReference>
<evidence type="ECO:0000313" key="2">
    <source>
        <dbReference type="Proteomes" id="UP000285379"/>
    </source>
</evidence>
<comment type="caution">
    <text evidence="1">The sequence shown here is derived from an EMBL/GenBank/DDBJ whole genome shotgun (WGS) entry which is preliminary data.</text>
</comment>
<reference evidence="1 2" key="1">
    <citation type="submission" date="2018-08" db="EMBL/GenBank/DDBJ databases">
        <title>A genome reference for cultivated species of the human gut microbiota.</title>
        <authorList>
            <person name="Zou Y."/>
            <person name="Xue W."/>
            <person name="Luo G."/>
        </authorList>
    </citation>
    <scope>NUCLEOTIDE SEQUENCE [LARGE SCALE GENOMIC DNA]</scope>
    <source>
        <strain evidence="1 2">AF14-8</strain>
    </source>
</reference>
<evidence type="ECO:0000313" key="1">
    <source>
        <dbReference type="EMBL" id="RGV06616.1"/>
    </source>
</evidence>
<accession>A0A412VJD7</accession>
<gene>
    <name evidence="1" type="ORF">DWW27_14790</name>
</gene>
<dbReference type="InterPro" id="IPR058240">
    <property type="entry name" value="rSAM_sf"/>
</dbReference>
<organism evidence="1 2">
    <name type="scientific">Phocaeicola vulgatus</name>
    <name type="common">Bacteroides vulgatus</name>
    <dbReference type="NCBI Taxonomy" id="821"/>
    <lineage>
        <taxon>Bacteria</taxon>
        <taxon>Pseudomonadati</taxon>
        <taxon>Bacteroidota</taxon>
        <taxon>Bacteroidia</taxon>
        <taxon>Bacteroidales</taxon>
        <taxon>Bacteroidaceae</taxon>
        <taxon>Phocaeicola</taxon>
    </lineage>
</organism>
<sequence>MSKIGLIDVDGHNFPNLALMKLSSWHKREGDSVEWYSGIEHYDRVYMSKVFAFTPDDLRVIQADEVVKGGSGYKMYDQTLPNEVEHICPDYSLYPMYNDAYGFLTRGCVNQCSFCIVPRKEGFIRKHADISEFLDGRQSATLMDNNVIASDWGLDQIEKIISLKVKVDFNQGIDCRIIAKDKNIAHLLSHVKWKRYLRMAYDHSAITDEVTTAIAYLKEAGIPSYKLFFYMLVKDGQIEDAEKRALYLDSLGCVPFAMPYRDLDTNQPPTNDQRHFAWWVNKRQIFKSCKFENFKY</sequence>